<evidence type="ECO:0000259" key="1">
    <source>
        <dbReference type="Pfam" id="PF13636"/>
    </source>
</evidence>
<feature type="domain" description="rRNA small subunit methyltransferase F RNA-binding PUA-like" evidence="1">
    <location>
        <begin position="100"/>
        <end position="145"/>
    </location>
</feature>
<protein>
    <recommendedName>
        <fullName evidence="1">rRNA small subunit methyltransferase F RNA-binding PUA-like domain-containing protein</fullName>
    </recommendedName>
</protein>
<proteinExistence type="predicted"/>
<dbReference type="AlphaFoldDB" id="A0A7J2TJI8"/>
<gene>
    <name evidence="2" type="ORF">ENP88_07120</name>
</gene>
<dbReference type="InterPro" id="IPR027391">
    <property type="entry name" value="Nol1_Nop2_Fmu_2"/>
</dbReference>
<name>A0A7J2TJI8_ARCFL</name>
<comment type="caution">
    <text evidence="2">The sequence shown here is derived from an EMBL/GenBank/DDBJ whole genome shotgun (WGS) entry which is preliminary data.</text>
</comment>
<sequence>MPEDSSADERHRGILCCQADKVRELLREQFGVDLDLEFIIKGKRRVFVSKKCDIELKSLHDGIYFGKIEKDGLRLSIEGSFIVGRLARKGVVEVNEEQAMKWLKGEELEIPYKGYCIIKWGEYFLGCGKGNGKKILNFVPKDRRMREK</sequence>
<dbReference type="Pfam" id="PF13636">
    <property type="entry name" value="Methyltranf_PUA"/>
    <property type="match status" value="1"/>
</dbReference>
<dbReference type="Gene3D" id="2.30.130.60">
    <property type="match status" value="1"/>
</dbReference>
<evidence type="ECO:0000313" key="2">
    <source>
        <dbReference type="EMBL" id="HEH35889.1"/>
    </source>
</evidence>
<organism evidence="2">
    <name type="scientific">Archaeoglobus fulgidus</name>
    <dbReference type="NCBI Taxonomy" id="2234"/>
    <lineage>
        <taxon>Archaea</taxon>
        <taxon>Methanobacteriati</taxon>
        <taxon>Methanobacteriota</taxon>
        <taxon>Archaeoglobi</taxon>
        <taxon>Archaeoglobales</taxon>
        <taxon>Archaeoglobaceae</taxon>
        <taxon>Archaeoglobus</taxon>
    </lineage>
</organism>
<reference evidence="2" key="1">
    <citation type="journal article" date="2020" name="mSystems">
        <title>Genome- and Community-Level Interaction Insights into Carbon Utilization and Element Cycling Functions of Hydrothermarchaeota in Hydrothermal Sediment.</title>
        <authorList>
            <person name="Zhou Z."/>
            <person name="Liu Y."/>
            <person name="Xu W."/>
            <person name="Pan J."/>
            <person name="Luo Z.H."/>
            <person name="Li M."/>
        </authorList>
    </citation>
    <scope>NUCLEOTIDE SEQUENCE [LARGE SCALE GENOMIC DNA]</scope>
    <source>
        <strain evidence="2">SpSt-26</strain>
    </source>
</reference>
<accession>A0A7J2TJI8</accession>
<dbReference type="EMBL" id="DSLA01000111">
    <property type="protein sequence ID" value="HEH35889.1"/>
    <property type="molecule type" value="Genomic_DNA"/>
</dbReference>